<evidence type="ECO:0000313" key="7">
    <source>
        <dbReference type="Proteomes" id="UP000427373"/>
    </source>
</evidence>
<name>A0A650CFT3_SULOH</name>
<dbReference type="GO" id="GO:0055052">
    <property type="term" value="C:ATP-binding cassette (ABC) transporter complex, substrate-binding subunit-containing"/>
    <property type="evidence" value="ECO:0007669"/>
    <property type="project" value="TreeGrafter"/>
</dbReference>
<feature type="transmembrane region" description="Helical" evidence="5">
    <location>
        <begin position="502"/>
        <end position="523"/>
    </location>
</feature>
<protein>
    <submittedName>
        <fullName evidence="6">Extracellular solute-binding protein</fullName>
    </submittedName>
</protein>
<dbReference type="AlphaFoldDB" id="A0A650CFT3"/>
<evidence type="ECO:0000256" key="1">
    <source>
        <dbReference type="ARBA" id="ARBA00008520"/>
    </source>
</evidence>
<organism evidence="6 7">
    <name type="scientific">Sulfurisphaera ohwakuensis</name>
    <dbReference type="NCBI Taxonomy" id="69656"/>
    <lineage>
        <taxon>Archaea</taxon>
        <taxon>Thermoproteota</taxon>
        <taxon>Thermoprotei</taxon>
        <taxon>Sulfolobales</taxon>
        <taxon>Sulfolobaceae</taxon>
        <taxon>Sulfurisphaera</taxon>
    </lineage>
</organism>
<dbReference type="PANTHER" id="PTHR30061:SF50">
    <property type="entry name" value="MALTOSE_MALTODEXTRIN-BINDING PERIPLASMIC PROTEIN"/>
    <property type="match status" value="1"/>
</dbReference>
<keyword evidence="5" id="KW-0472">Membrane</keyword>
<dbReference type="EMBL" id="CP045484">
    <property type="protein sequence ID" value="QGR16662.1"/>
    <property type="molecule type" value="Genomic_DNA"/>
</dbReference>
<feature type="transmembrane region" description="Helical" evidence="5">
    <location>
        <begin position="16"/>
        <end position="36"/>
    </location>
</feature>
<dbReference type="GO" id="GO:1901982">
    <property type="term" value="F:maltose binding"/>
    <property type="evidence" value="ECO:0007669"/>
    <property type="project" value="TreeGrafter"/>
</dbReference>
<dbReference type="Pfam" id="PF13416">
    <property type="entry name" value="SBP_bac_8"/>
    <property type="match status" value="1"/>
</dbReference>
<keyword evidence="3" id="KW-0732">Signal</keyword>
<accession>A0A650CFT3</accession>
<comment type="similarity">
    <text evidence="1">Belongs to the bacterial solute-binding protein 1 family.</text>
</comment>
<dbReference type="GO" id="GO:0042956">
    <property type="term" value="P:maltodextrin transmembrane transport"/>
    <property type="evidence" value="ECO:0007669"/>
    <property type="project" value="TreeGrafter"/>
</dbReference>
<feature type="region of interest" description="Disordered" evidence="4">
    <location>
        <begin position="43"/>
        <end position="68"/>
    </location>
</feature>
<keyword evidence="7" id="KW-1185">Reference proteome</keyword>
<gene>
    <name evidence="6" type="ORF">D1869_05270</name>
</gene>
<keyword evidence="5" id="KW-0812">Transmembrane</keyword>
<reference evidence="6 7" key="1">
    <citation type="submission" date="2019-10" db="EMBL/GenBank/DDBJ databases">
        <title>Genome Sequences from Six Type Strain Members of the Archaeal Family Sulfolobaceae: Acidianus ambivalens, Acidianus infernus, Metallosphaera prunae, Stygiolobus azoricus, Sulfolobus metallicus, and Sulfurisphaera ohwakuensis.</title>
        <authorList>
            <person name="Counts J.A."/>
            <person name="Kelly R.M."/>
        </authorList>
    </citation>
    <scope>NUCLEOTIDE SEQUENCE [LARGE SCALE GENOMIC DNA]</scope>
    <source>
        <strain evidence="6 7">TA-1</strain>
    </source>
</reference>
<sequence>MGDCLKKYKRAISKTIVAIIVVIVIIVAAVGGYYAYISSQHHVTPTTTTPPTMTSTSSTTTTTTTTSPAILNTSNPQVLMKLVGLTSPPSTPVTITVWDSYSTSENQAFNETLAAFEQAFPWIHVEVTYGVGVGTSQFETAAEAGKAPIVYRDTSDSGGALFAAGLVLNLSEYLPQSITSLYLPTAIDDWTLNGSVYGLPDNINYIVMFYNKQFVPYPPNTTNQLIQIAENVNKTYHIWGIAYGASQEYGYRFAAWFAGFGGNIFTTTNGQVYPALNSTAMVDALNFWYNLTYNLHINYLAPSTGAGGAEGQLFIANKTAIIFDGPWDLNAYLQALGPNLGAAPLPIVSQTGLRAAPFIGSTGFLIASPQASGATPMQIKAALIFVLYFTSYQADLRLWDVAHDIPANVQAYNEAITELNEGKLQPSYLNSIMKGILEQAQYGQKFPNIPQMAYYWNSFHEYASEFFAGKISANAAAQGMEQAFVQSLVQNGLLSGLPIFPVLPPTQFLLIITAVLSPLIVVLPRRWKW</sequence>
<dbReference type="OrthoDB" id="42146at2157"/>
<feature type="compositionally biased region" description="Low complexity" evidence="4">
    <location>
        <begin position="44"/>
        <end position="68"/>
    </location>
</feature>
<dbReference type="CDD" id="cd13522">
    <property type="entry name" value="PBP2_ABC_oligosaccharides"/>
    <property type="match status" value="1"/>
</dbReference>
<evidence type="ECO:0000256" key="2">
    <source>
        <dbReference type="ARBA" id="ARBA00022448"/>
    </source>
</evidence>
<dbReference type="GO" id="GO:0015768">
    <property type="term" value="P:maltose transport"/>
    <property type="evidence" value="ECO:0007669"/>
    <property type="project" value="TreeGrafter"/>
</dbReference>
<dbReference type="Gene3D" id="3.40.190.10">
    <property type="entry name" value="Periplasmic binding protein-like II"/>
    <property type="match status" value="2"/>
</dbReference>
<keyword evidence="2" id="KW-0813">Transport</keyword>
<evidence type="ECO:0000256" key="4">
    <source>
        <dbReference type="SAM" id="MobiDB-lite"/>
    </source>
</evidence>
<evidence type="ECO:0000256" key="5">
    <source>
        <dbReference type="SAM" id="Phobius"/>
    </source>
</evidence>
<dbReference type="InterPro" id="IPR006059">
    <property type="entry name" value="SBP"/>
</dbReference>
<proteinExistence type="inferred from homology"/>
<keyword evidence="5" id="KW-1133">Transmembrane helix</keyword>
<evidence type="ECO:0000256" key="3">
    <source>
        <dbReference type="ARBA" id="ARBA00022729"/>
    </source>
</evidence>
<evidence type="ECO:0000313" key="6">
    <source>
        <dbReference type="EMBL" id="QGR16662.1"/>
    </source>
</evidence>
<dbReference type="PANTHER" id="PTHR30061">
    <property type="entry name" value="MALTOSE-BINDING PERIPLASMIC PROTEIN"/>
    <property type="match status" value="1"/>
</dbReference>
<dbReference type="KEGG" id="soh:D1869_05270"/>
<dbReference type="Proteomes" id="UP000427373">
    <property type="component" value="Chromosome"/>
</dbReference>
<dbReference type="SUPFAM" id="SSF53850">
    <property type="entry name" value="Periplasmic binding protein-like II"/>
    <property type="match status" value="1"/>
</dbReference>